<sequence>MQRESYRYDDYYPDYEEEANFADYHMEDFQACTPMSKPDTWQHNYGNQGWNHYNNDSTGYGGGEKGNQRNRCPSHKDSRYAKIEAILRKVLKKLKCKESGVNKMREELYSIGKMVESHSFSIKQLKQQIEQISIVSKYRLKDDRCIAVATRSGKTTFDQ</sequence>
<evidence type="ECO:0000313" key="3">
    <source>
        <dbReference type="Proteomes" id="UP000823775"/>
    </source>
</evidence>
<dbReference type="Proteomes" id="UP000823775">
    <property type="component" value="Unassembled WGS sequence"/>
</dbReference>
<keyword evidence="3" id="KW-1185">Reference proteome</keyword>
<dbReference type="EMBL" id="JACEIK010008878">
    <property type="protein sequence ID" value="MCE3051728.1"/>
    <property type="molecule type" value="Genomic_DNA"/>
</dbReference>
<evidence type="ECO:0000256" key="1">
    <source>
        <dbReference type="SAM" id="MobiDB-lite"/>
    </source>
</evidence>
<feature type="region of interest" description="Disordered" evidence="1">
    <location>
        <begin position="56"/>
        <end position="75"/>
    </location>
</feature>
<evidence type="ECO:0000313" key="2">
    <source>
        <dbReference type="EMBL" id="MCE3051728.1"/>
    </source>
</evidence>
<gene>
    <name evidence="2" type="ORF">HAX54_050596</name>
</gene>
<accession>A0ABS8WLM0</accession>
<protein>
    <submittedName>
        <fullName evidence="2">Uncharacterized protein</fullName>
    </submittedName>
</protein>
<organism evidence="2 3">
    <name type="scientific">Datura stramonium</name>
    <name type="common">Jimsonweed</name>
    <name type="synonym">Common thornapple</name>
    <dbReference type="NCBI Taxonomy" id="4076"/>
    <lineage>
        <taxon>Eukaryota</taxon>
        <taxon>Viridiplantae</taxon>
        <taxon>Streptophyta</taxon>
        <taxon>Embryophyta</taxon>
        <taxon>Tracheophyta</taxon>
        <taxon>Spermatophyta</taxon>
        <taxon>Magnoliopsida</taxon>
        <taxon>eudicotyledons</taxon>
        <taxon>Gunneridae</taxon>
        <taxon>Pentapetalae</taxon>
        <taxon>asterids</taxon>
        <taxon>lamiids</taxon>
        <taxon>Solanales</taxon>
        <taxon>Solanaceae</taxon>
        <taxon>Solanoideae</taxon>
        <taxon>Datureae</taxon>
        <taxon>Datura</taxon>
    </lineage>
</organism>
<reference evidence="2 3" key="1">
    <citation type="journal article" date="2021" name="BMC Genomics">
        <title>Datura genome reveals duplications of psychoactive alkaloid biosynthetic genes and high mutation rate following tissue culture.</title>
        <authorList>
            <person name="Rajewski A."/>
            <person name="Carter-House D."/>
            <person name="Stajich J."/>
            <person name="Litt A."/>
        </authorList>
    </citation>
    <scope>NUCLEOTIDE SEQUENCE [LARGE SCALE GENOMIC DNA]</scope>
    <source>
        <strain evidence="2">AR-01</strain>
    </source>
</reference>
<proteinExistence type="predicted"/>
<name>A0ABS8WLM0_DATST</name>
<comment type="caution">
    <text evidence="2">The sequence shown here is derived from an EMBL/GenBank/DDBJ whole genome shotgun (WGS) entry which is preliminary data.</text>
</comment>